<dbReference type="EMBL" id="QTJU01000001">
    <property type="protein sequence ID" value="RFM29673.1"/>
    <property type="molecule type" value="Genomic_DNA"/>
</dbReference>
<comment type="caution">
    <text evidence="1">The sequence shown here is derived from an EMBL/GenBank/DDBJ whole genome shotgun (WGS) entry which is preliminary data.</text>
</comment>
<dbReference type="OrthoDB" id="3354031at2"/>
<keyword evidence="2" id="KW-1185">Reference proteome</keyword>
<evidence type="ECO:0000313" key="1">
    <source>
        <dbReference type="EMBL" id="RFM29673.1"/>
    </source>
</evidence>
<dbReference type="Proteomes" id="UP000261284">
    <property type="component" value="Unassembled WGS sequence"/>
</dbReference>
<dbReference type="AlphaFoldDB" id="A0A3E1NP29"/>
<proteinExistence type="predicted"/>
<evidence type="ECO:0000313" key="2">
    <source>
        <dbReference type="Proteomes" id="UP000261284"/>
    </source>
</evidence>
<name>A0A3E1NP29_9BACT</name>
<organism evidence="1 2">
    <name type="scientific">Deminuibacter soli</name>
    <dbReference type="NCBI Taxonomy" id="2291815"/>
    <lineage>
        <taxon>Bacteria</taxon>
        <taxon>Pseudomonadati</taxon>
        <taxon>Bacteroidota</taxon>
        <taxon>Chitinophagia</taxon>
        <taxon>Chitinophagales</taxon>
        <taxon>Chitinophagaceae</taxon>
        <taxon>Deminuibacter</taxon>
    </lineage>
</organism>
<protein>
    <submittedName>
        <fullName evidence="1">Uncharacterized protein</fullName>
    </submittedName>
</protein>
<gene>
    <name evidence="1" type="ORF">DXN05_01445</name>
</gene>
<accession>A0A3E1NP29</accession>
<reference evidence="1 2" key="1">
    <citation type="submission" date="2018-08" db="EMBL/GenBank/DDBJ databases">
        <title>Chitinophagaceae sp. K23C18032701, a novel bacterium isolated from forest soil.</title>
        <authorList>
            <person name="Wang C."/>
        </authorList>
    </citation>
    <scope>NUCLEOTIDE SEQUENCE [LARGE SCALE GENOMIC DNA]</scope>
    <source>
        <strain evidence="1 2">K23C18032701</strain>
    </source>
</reference>
<sequence>MAAPLFEDFEAFKSNILYFVQPADEVVVTEDTPHVRASFCEYFPALCSLIQRARVLHIKINENSYRLFSWTDRDGASCGWLCKQETPDVSSLPVLWEHQLLVDSLGGIVKSYNGPDNALTENHQFLFTKSSSNWFGSPWRDYYFNLCEEEHIAPMPVNNLICFTEEANGGAFMCYDIISRQVLLFAHDHVHMNATELPGQPACTFHLVAGIDSFTDYVEALAAQWIDHLLPFKMAHA</sequence>
<dbReference type="RefSeq" id="WP_116845428.1">
    <property type="nucleotide sequence ID" value="NZ_QTJU01000001.1"/>
</dbReference>